<gene>
    <name evidence="2" type="ORF">CYMTET_33071</name>
</gene>
<feature type="non-terminal residue" evidence="2">
    <location>
        <position position="254"/>
    </location>
</feature>
<dbReference type="InterPro" id="IPR036278">
    <property type="entry name" value="Sialidase_sf"/>
</dbReference>
<feature type="domain" description="Sialidase" evidence="1">
    <location>
        <begin position="84"/>
        <end position="242"/>
    </location>
</feature>
<dbReference type="Proteomes" id="UP001190700">
    <property type="component" value="Unassembled WGS sequence"/>
</dbReference>
<dbReference type="SUPFAM" id="SSF50939">
    <property type="entry name" value="Sialidases"/>
    <property type="match status" value="1"/>
</dbReference>
<dbReference type="PANTHER" id="PTHR43752:SF2">
    <property type="entry name" value="BNR_ASP-BOX REPEAT FAMILY PROTEIN"/>
    <property type="match status" value="1"/>
</dbReference>
<dbReference type="CDD" id="cd15482">
    <property type="entry name" value="Sialidase_non-viral"/>
    <property type="match status" value="1"/>
</dbReference>
<evidence type="ECO:0000313" key="3">
    <source>
        <dbReference type="Proteomes" id="UP001190700"/>
    </source>
</evidence>
<proteinExistence type="predicted"/>
<evidence type="ECO:0000259" key="1">
    <source>
        <dbReference type="Pfam" id="PF13088"/>
    </source>
</evidence>
<dbReference type="Pfam" id="PF13088">
    <property type="entry name" value="BNR_2"/>
    <property type="match status" value="1"/>
</dbReference>
<dbReference type="EMBL" id="LGRX02020048">
    <property type="protein sequence ID" value="KAK3257856.1"/>
    <property type="molecule type" value="Genomic_DNA"/>
</dbReference>
<sequence>MRSMVDGAEGSAADDETGVSVEVPEFIEAETVSSTSTPVTTDTQCNLGLTGRGAISYIEKKWVARGDTSVQYMHMPTIAQVPSGQLVLAWQAAKRAEGANDQAIYYSYTDSAGDISTWSSPRKLPIPSGKRTGPQWSPVLFQPASGPLHLYYTESKGCWHCNNPHCLHAQRGRKGSYSPGTAAHLAPVWRAGGDLLVIKTNNLKEWSAPEPILLEEAEGPIPKVISNPPLVLGGRWLLPYWRQNPRGAANCRAR</sequence>
<evidence type="ECO:0000313" key="2">
    <source>
        <dbReference type="EMBL" id="KAK3257856.1"/>
    </source>
</evidence>
<protein>
    <recommendedName>
        <fullName evidence="1">Sialidase domain-containing protein</fullName>
    </recommendedName>
</protein>
<dbReference type="PANTHER" id="PTHR43752">
    <property type="entry name" value="BNR/ASP-BOX REPEAT FAMILY PROTEIN"/>
    <property type="match status" value="1"/>
</dbReference>
<reference evidence="2 3" key="1">
    <citation type="journal article" date="2015" name="Genome Biol. Evol.">
        <title>Comparative Genomics of a Bacterivorous Green Alga Reveals Evolutionary Causalities and Consequences of Phago-Mixotrophic Mode of Nutrition.</title>
        <authorList>
            <person name="Burns J.A."/>
            <person name="Paasch A."/>
            <person name="Narechania A."/>
            <person name="Kim E."/>
        </authorList>
    </citation>
    <scope>NUCLEOTIDE SEQUENCE [LARGE SCALE GENOMIC DNA]</scope>
    <source>
        <strain evidence="2 3">PLY_AMNH</strain>
    </source>
</reference>
<dbReference type="InterPro" id="IPR011040">
    <property type="entry name" value="Sialidase"/>
</dbReference>
<dbReference type="AlphaFoldDB" id="A0AAE0FEG3"/>
<comment type="caution">
    <text evidence="2">The sequence shown here is derived from an EMBL/GenBank/DDBJ whole genome shotgun (WGS) entry which is preliminary data.</text>
</comment>
<accession>A0AAE0FEG3</accession>
<keyword evidence="3" id="KW-1185">Reference proteome</keyword>
<name>A0AAE0FEG3_9CHLO</name>
<organism evidence="2 3">
    <name type="scientific">Cymbomonas tetramitiformis</name>
    <dbReference type="NCBI Taxonomy" id="36881"/>
    <lineage>
        <taxon>Eukaryota</taxon>
        <taxon>Viridiplantae</taxon>
        <taxon>Chlorophyta</taxon>
        <taxon>Pyramimonadophyceae</taxon>
        <taxon>Pyramimonadales</taxon>
        <taxon>Pyramimonadaceae</taxon>
        <taxon>Cymbomonas</taxon>
    </lineage>
</organism>